<comment type="caution">
    <text evidence="6">The sequence shown here is derived from an EMBL/GenBank/DDBJ whole genome shotgun (WGS) entry which is preliminary data.</text>
</comment>
<accession>A0AAV7LQH3</accession>
<dbReference type="InterPro" id="IPR045853">
    <property type="entry name" value="Pep_chain_release_fac_I_sf"/>
</dbReference>
<evidence type="ECO:0000313" key="7">
    <source>
        <dbReference type="Proteomes" id="UP001066276"/>
    </source>
</evidence>
<evidence type="ECO:0000256" key="4">
    <source>
        <dbReference type="ARBA" id="ARBA00023128"/>
    </source>
</evidence>
<dbReference type="InterPro" id="IPR000352">
    <property type="entry name" value="Pep_chain_release_fac_I"/>
</dbReference>
<proteinExistence type="inferred from homology"/>
<evidence type="ECO:0000259" key="5">
    <source>
        <dbReference type="Pfam" id="PF00472"/>
    </source>
</evidence>
<feature type="domain" description="Prokaryotic-type class I peptide chain release factors" evidence="5">
    <location>
        <begin position="29"/>
        <end position="111"/>
    </location>
</feature>
<dbReference type="FunFam" id="3.30.160.20:FF:000065">
    <property type="entry name" value="Peptidyl-tRNA hydrolase domain protein"/>
    <property type="match status" value="1"/>
</dbReference>
<evidence type="ECO:0000256" key="2">
    <source>
        <dbReference type="ARBA" id="ARBA00010835"/>
    </source>
</evidence>
<comment type="subcellular location">
    <subcellularLocation>
        <location evidence="1">Mitochondrion</location>
    </subcellularLocation>
</comment>
<dbReference type="Gene3D" id="3.30.160.20">
    <property type="match status" value="1"/>
</dbReference>
<keyword evidence="3" id="KW-0809">Transit peptide</keyword>
<evidence type="ECO:0000256" key="3">
    <source>
        <dbReference type="ARBA" id="ARBA00022946"/>
    </source>
</evidence>
<evidence type="ECO:0000256" key="1">
    <source>
        <dbReference type="ARBA" id="ARBA00004173"/>
    </source>
</evidence>
<dbReference type="Proteomes" id="UP001066276">
    <property type="component" value="Chromosome 11"/>
</dbReference>
<organism evidence="6 7">
    <name type="scientific">Pleurodeles waltl</name>
    <name type="common">Iberian ribbed newt</name>
    <dbReference type="NCBI Taxonomy" id="8319"/>
    <lineage>
        <taxon>Eukaryota</taxon>
        <taxon>Metazoa</taxon>
        <taxon>Chordata</taxon>
        <taxon>Craniata</taxon>
        <taxon>Vertebrata</taxon>
        <taxon>Euteleostomi</taxon>
        <taxon>Amphibia</taxon>
        <taxon>Batrachia</taxon>
        <taxon>Caudata</taxon>
        <taxon>Salamandroidea</taxon>
        <taxon>Salamandridae</taxon>
        <taxon>Pleurodelinae</taxon>
        <taxon>Pleurodeles</taxon>
    </lineage>
</organism>
<keyword evidence="4" id="KW-0496">Mitochondrion</keyword>
<dbReference type="Pfam" id="PF00472">
    <property type="entry name" value="RF-1"/>
    <property type="match status" value="1"/>
</dbReference>
<reference evidence="6" key="1">
    <citation type="journal article" date="2022" name="bioRxiv">
        <title>Sequencing and chromosome-scale assembly of the giantPleurodeles waltlgenome.</title>
        <authorList>
            <person name="Brown T."/>
            <person name="Elewa A."/>
            <person name="Iarovenko S."/>
            <person name="Subramanian E."/>
            <person name="Araus A.J."/>
            <person name="Petzold A."/>
            <person name="Susuki M."/>
            <person name="Suzuki K.-i.T."/>
            <person name="Hayashi T."/>
            <person name="Toyoda A."/>
            <person name="Oliveira C."/>
            <person name="Osipova E."/>
            <person name="Leigh N.D."/>
            <person name="Simon A."/>
            <person name="Yun M.H."/>
        </authorList>
    </citation>
    <scope>NUCLEOTIDE SEQUENCE</scope>
    <source>
        <strain evidence="6">20211129_DDA</strain>
        <tissue evidence="6">Liver</tissue>
    </source>
</reference>
<dbReference type="PANTHER" id="PTHR46203:SF1">
    <property type="entry name" value="MITOCHONDRIAL TRANSLATION RELEASE FACTOR IN RESCUE"/>
    <property type="match status" value="1"/>
</dbReference>
<dbReference type="AlphaFoldDB" id="A0AAV7LQH3"/>
<dbReference type="InterPro" id="IPR052405">
    <property type="entry name" value="Mito_Transl_Release_Factor"/>
</dbReference>
<dbReference type="GO" id="GO:0005739">
    <property type="term" value="C:mitochondrion"/>
    <property type="evidence" value="ECO:0007669"/>
    <property type="project" value="UniProtKB-SubCell"/>
</dbReference>
<protein>
    <recommendedName>
        <fullName evidence="5">Prokaryotic-type class I peptide chain release factors domain-containing protein</fullName>
    </recommendedName>
</protein>
<dbReference type="PANTHER" id="PTHR46203">
    <property type="entry name" value="PROBABLE PEPTIDE CHAIN RELEASE FACTOR C12ORF65"/>
    <property type="match status" value="1"/>
</dbReference>
<name>A0AAV7LQH3_PLEWA</name>
<gene>
    <name evidence="6" type="ORF">NDU88_006353</name>
</gene>
<dbReference type="GO" id="GO:0003747">
    <property type="term" value="F:translation release factor activity"/>
    <property type="evidence" value="ECO:0007669"/>
    <property type="project" value="InterPro"/>
</dbReference>
<dbReference type="SUPFAM" id="SSF75620">
    <property type="entry name" value="Release factor"/>
    <property type="match status" value="1"/>
</dbReference>
<comment type="similarity">
    <text evidence="2">Belongs to the prokaryotic/mitochondrial release factor family.</text>
</comment>
<dbReference type="EMBL" id="JANPWB010000015">
    <property type="protein sequence ID" value="KAJ1093248.1"/>
    <property type="molecule type" value="Genomic_DNA"/>
</dbReference>
<sequence length="169" mass="18693">MEGCGAPGALNLVRFRGAVAEKKDTYDLLPIDENDLDEQFVRGHGPGGQATNKTNNCVVLKHMPSGIVVKCHQTRSLEQNRKIARTILQEKVDIFYKAEEPKRCSWASLRQGRQQGRRVLRQRRMRSGAGDARQAPAYGRRLRGACVVGDAAHSAAASLERLVQDLGFP</sequence>
<keyword evidence="7" id="KW-1185">Reference proteome</keyword>
<evidence type="ECO:0000313" key="6">
    <source>
        <dbReference type="EMBL" id="KAJ1093248.1"/>
    </source>
</evidence>